<comment type="catalytic activity">
    <reaction evidence="1">
        <text>ATP + protein L-histidine = ADP + protein N-phospho-L-histidine.</text>
        <dbReference type="EC" id="2.7.13.3"/>
    </reaction>
</comment>
<proteinExistence type="predicted"/>
<feature type="transmembrane region" description="Helical" evidence="8">
    <location>
        <begin position="34"/>
        <end position="51"/>
    </location>
</feature>
<dbReference type="Proteomes" id="UP001595715">
    <property type="component" value="Unassembled WGS sequence"/>
</dbReference>
<dbReference type="PANTHER" id="PTHR43711">
    <property type="entry name" value="TWO-COMPONENT HISTIDINE KINASE"/>
    <property type="match status" value="1"/>
</dbReference>
<protein>
    <recommendedName>
        <fullName evidence="2">histidine kinase</fullName>
        <ecNumber evidence="2">2.7.13.3</ecNumber>
    </recommendedName>
</protein>
<feature type="transmembrane region" description="Helical" evidence="8">
    <location>
        <begin position="88"/>
        <end position="106"/>
    </location>
</feature>
<dbReference type="PANTHER" id="PTHR43711:SF1">
    <property type="entry name" value="HISTIDINE KINASE 1"/>
    <property type="match status" value="1"/>
</dbReference>
<evidence type="ECO:0000256" key="6">
    <source>
        <dbReference type="ARBA" id="ARBA00022840"/>
    </source>
</evidence>
<keyword evidence="8" id="KW-0812">Transmembrane</keyword>
<dbReference type="GO" id="GO:0016301">
    <property type="term" value="F:kinase activity"/>
    <property type="evidence" value="ECO:0007669"/>
    <property type="project" value="UniProtKB-KW"/>
</dbReference>
<evidence type="ECO:0000256" key="1">
    <source>
        <dbReference type="ARBA" id="ARBA00000085"/>
    </source>
</evidence>
<evidence type="ECO:0000256" key="7">
    <source>
        <dbReference type="ARBA" id="ARBA00023012"/>
    </source>
</evidence>
<evidence type="ECO:0000256" key="3">
    <source>
        <dbReference type="ARBA" id="ARBA00022679"/>
    </source>
</evidence>
<keyword evidence="7" id="KW-0902">Two-component regulatory system</keyword>
<dbReference type="SMART" id="SM00387">
    <property type="entry name" value="HATPase_c"/>
    <property type="match status" value="1"/>
</dbReference>
<evidence type="ECO:0000313" key="11">
    <source>
        <dbReference type="Proteomes" id="UP001595715"/>
    </source>
</evidence>
<keyword evidence="3" id="KW-0808">Transferase</keyword>
<keyword evidence="5 10" id="KW-0418">Kinase</keyword>
<sequence length="425" mass="46988">MKNLFKKEKLQIAVIAVASGIGSEFKIYPFTGDSFRIGLGVSVFLLFLLFMRNIPYMWTGLITGIVSVLFQGGEWMLQTKSLSVADALQHNLPAGIYYVVYAYGMMHILKRTDKLHPLLLGGFVAIVDFASNEAELLLRGLFIGADAFYLLEWFNLLAIAFIRSFFVIGLYSSISVSQMRALHAEQEKRMEQMLNIGSGLYGETFYLKKSMEEIERITADSFTLYRQLSGASDSGYGKQALGIAQRIHEVKKDSQRILAGLSKLYDSEMAVNMEIEELLHHVVKGNGKYAEMLGKTVAFRVDMQARFVTAHYVPLLTALNNLTANAVEAIEREGHIAIRVQESNDEIVFEVEDSGGGIPEQDRAIVFEAGYTTKFSEAGVAATGIGLSHVRDIARSLGGRVDIAKRDGSGSGTTFVMRVSRTAIV</sequence>
<dbReference type="SUPFAM" id="SSF55874">
    <property type="entry name" value="ATPase domain of HSP90 chaperone/DNA topoisomerase II/histidine kinase"/>
    <property type="match status" value="1"/>
</dbReference>
<evidence type="ECO:0000256" key="2">
    <source>
        <dbReference type="ARBA" id="ARBA00012438"/>
    </source>
</evidence>
<keyword evidence="6" id="KW-0067">ATP-binding</keyword>
<feature type="transmembrane region" description="Helical" evidence="8">
    <location>
        <begin position="118"/>
        <end position="138"/>
    </location>
</feature>
<evidence type="ECO:0000259" key="9">
    <source>
        <dbReference type="PROSITE" id="PS50109"/>
    </source>
</evidence>
<evidence type="ECO:0000313" key="10">
    <source>
        <dbReference type="EMBL" id="MFC4101422.1"/>
    </source>
</evidence>
<dbReference type="InterPro" id="IPR036890">
    <property type="entry name" value="HATPase_C_sf"/>
</dbReference>
<accession>A0ABV8K603</accession>
<dbReference type="PRINTS" id="PR00344">
    <property type="entry name" value="BCTRLSENSOR"/>
</dbReference>
<dbReference type="Gene3D" id="3.30.565.10">
    <property type="entry name" value="Histidine kinase-like ATPase, C-terminal domain"/>
    <property type="match status" value="1"/>
</dbReference>
<feature type="transmembrane region" description="Helical" evidence="8">
    <location>
        <begin position="150"/>
        <end position="171"/>
    </location>
</feature>
<keyword evidence="8" id="KW-1133">Transmembrane helix</keyword>
<evidence type="ECO:0000256" key="8">
    <source>
        <dbReference type="SAM" id="Phobius"/>
    </source>
</evidence>
<feature type="domain" description="Histidine kinase" evidence="9">
    <location>
        <begin position="261"/>
        <end position="423"/>
    </location>
</feature>
<reference evidence="11" key="1">
    <citation type="journal article" date="2019" name="Int. J. Syst. Evol. Microbiol.">
        <title>The Global Catalogue of Microorganisms (GCM) 10K type strain sequencing project: providing services to taxonomists for standard genome sequencing and annotation.</title>
        <authorList>
            <consortium name="The Broad Institute Genomics Platform"/>
            <consortium name="The Broad Institute Genome Sequencing Center for Infectious Disease"/>
            <person name="Wu L."/>
            <person name="Ma J."/>
        </authorList>
    </citation>
    <scope>NUCLEOTIDE SEQUENCE [LARGE SCALE GENOMIC DNA]</scope>
    <source>
        <strain evidence="11">IBRC-M 10987</strain>
    </source>
</reference>
<comment type="caution">
    <text evidence="10">The sequence shown here is derived from an EMBL/GenBank/DDBJ whole genome shotgun (WGS) entry which is preliminary data.</text>
</comment>
<name>A0ABV8K603_9BACL</name>
<feature type="transmembrane region" description="Helical" evidence="8">
    <location>
        <begin position="58"/>
        <end position="76"/>
    </location>
</feature>
<evidence type="ECO:0000256" key="4">
    <source>
        <dbReference type="ARBA" id="ARBA00022741"/>
    </source>
</evidence>
<dbReference type="InterPro" id="IPR005467">
    <property type="entry name" value="His_kinase_dom"/>
</dbReference>
<keyword evidence="8" id="KW-0472">Membrane</keyword>
<dbReference type="RefSeq" id="WP_377720038.1">
    <property type="nucleotide sequence ID" value="NZ_JBHSAM010000028.1"/>
</dbReference>
<dbReference type="InterPro" id="IPR004358">
    <property type="entry name" value="Sig_transdc_His_kin-like_C"/>
</dbReference>
<organism evidence="10 11">
    <name type="scientific">Paenibacillus xanthanilyticus</name>
    <dbReference type="NCBI Taxonomy" id="1783531"/>
    <lineage>
        <taxon>Bacteria</taxon>
        <taxon>Bacillati</taxon>
        <taxon>Bacillota</taxon>
        <taxon>Bacilli</taxon>
        <taxon>Bacillales</taxon>
        <taxon>Paenibacillaceae</taxon>
        <taxon>Paenibacillus</taxon>
    </lineage>
</organism>
<dbReference type="PROSITE" id="PS50109">
    <property type="entry name" value="HIS_KIN"/>
    <property type="match status" value="1"/>
</dbReference>
<dbReference type="EMBL" id="JBHSAM010000028">
    <property type="protein sequence ID" value="MFC4101422.1"/>
    <property type="molecule type" value="Genomic_DNA"/>
</dbReference>
<dbReference type="InterPro" id="IPR003594">
    <property type="entry name" value="HATPase_dom"/>
</dbReference>
<gene>
    <name evidence="10" type="ORF">ACFOZ8_17405</name>
</gene>
<dbReference type="Pfam" id="PF02518">
    <property type="entry name" value="HATPase_c"/>
    <property type="match status" value="1"/>
</dbReference>
<keyword evidence="4" id="KW-0547">Nucleotide-binding</keyword>
<dbReference type="EC" id="2.7.13.3" evidence="2"/>
<dbReference type="InterPro" id="IPR050736">
    <property type="entry name" value="Sensor_HK_Regulatory"/>
</dbReference>
<keyword evidence="11" id="KW-1185">Reference proteome</keyword>
<evidence type="ECO:0000256" key="5">
    <source>
        <dbReference type="ARBA" id="ARBA00022777"/>
    </source>
</evidence>